<dbReference type="PANTHER" id="PTHR38030:SF2">
    <property type="entry name" value="PROTOPORPHYRINOGEN IX DEHYDROGENASE [QUINONE]"/>
    <property type="match status" value="1"/>
</dbReference>
<evidence type="ECO:0000313" key="4">
    <source>
        <dbReference type="Proteomes" id="UP000014216"/>
    </source>
</evidence>
<name>S0G6S6_9BACT</name>
<dbReference type="InterPro" id="IPR052200">
    <property type="entry name" value="Protoporphyrinogen_IX_DH"/>
</dbReference>
<dbReference type="EMBL" id="APJX01000003">
    <property type="protein sequence ID" value="EMS80256.1"/>
    <property type="molecule type" value="Genomic_DNA"/>
</dbReference>
<accession>S0G6S6</accession>
<dbReference type="InterPro" id="IPR008254">
    <property type="entry name" value="Flavodoxin/NO_synth"/>
</dbReference>
<reference evidence="3 4" key="1">
    <citation type="journal article" date="2013" name="Genome Announc.">
        <title>Draft Genome Sequence of Desulfotignum phosphitoxidans DSM 13687 Strain FiPS-3.</title>
        <authorList>
            <person name="Poehlein A."/>
            <person name="Daniel R."/>
            <person name="Simeonova D.D."/>
        </authorList>
    </citation>
    <scope>NUCLEOTIDE SEQUENCE [LARGE SCALE GENOMIC DNA]</scope>
    <source>
        <strain evidence="3 4">DSM 13687</strain>
    </source>
</reference>
<feature type="domain" description="Flavodoxin-like" evidence="2">
    <location>
        <begin position="4"/>
        <end position="156"/>
    </location>
</feature>
<proteinExistence type="predicted"/>
<dbReference type="SUPFAM" id="SSF52218">
    <property type="entry name" value="Flavoproteins"/>
    <property type="match status" value="1"/>
</dbReference>
<gene>
    <name evidence="3" type="ORF">Dpo_3c04010</name>
</gene>
<dbReference type="PROSITE" id="PS00201">
    <property type="entry name" value="FLAVODOXIN"/>
    <property type="match status" value="1"/>
</dbReference>
<sequence length="160" mass="17124">MKSLIVYASQSGNTRKLATAVYDSLEGEKELCAIDQAPSGDLAYDLVAVGFWLQAGKPDPKTEAFLKACRTTAKMFFFATHGAAKGSDHARGAMEYAVSLVNGATVIGTYSCQGEVNPKVLEKIKQKDAPPPWLHEADDAVGHPDDQDIAELKAALKKAL</sequence>
<dbReference type="InterPro" id="IPR029039">
    <property type="entry name" value="Flavoprotein-like_sf"/>
</dbReference>
<evidence type="ECO:0000259" key="2">
    <source>
        <dbReference type="Pfam" id="PF12641"/>
    </source>
</evidence>
<protein>
    <submittedName>
        <fullName evidence="3">Flavodoxin family protein</fullName>
    </submittedName>
</protein>
<comment type="caution">
    <text evidence="3">The sequence shown here is derived from an EMBL/GenBank/DDBJ whole genome shotgun (WGS) entry which is preliminary data.</text>
</comment>
<dbReference type="AlphaFoldDB" id="S0G6S6"/>
<dbReference type="Gene3D" id="3.40.50.360">
    <property type="match status" value="1"/>
</dbReference>
<keyword evidence="4" id="KW-1185">Reference proteome</keyword>
<dbReference type="Proteomes" id="UP000014216">
    <property type="component" value="Unassembled WGS sequence"/>
</dbReference>
<dbReference type="RefSeq" id="WP_006965608.1">
    <property type="nucleotide sequence ID" value="NZ_APJX01000003.1"/>
</dbReference>
<dbReference type="GO" id="GO:0010181">
    <property type="term" value="F:FMN binding"/>
    <property type="evidence" value="ECO:0007669"/>
    <property type="project" value="InterPro"/>
</dbReference>
<dbReference type="Pfam" id="PF12641">
    <property type="entry name" value="Flavodoxin_3"/>
    <property type="match status" value="1"/>
</dbReference>
<evidence type="ECO:0000313" key="3">
    <source>
        <dbReference type="EMBL" id="EMS80256.1"/>
    </source>
</evidence>
<dbReference type="GO" id="GO:0070819">
    <property type="term" value="F:menaquinone-dependent protoporphyrinogen oxidase activity"/>
    <property type="evidence" value="ECO:0007669"/>
    <property type="project" value="TreeGrafter"/>
</dbReference>
<comment type="cofactor">
    <cofactor evidence="1">
        <name>FMN</name>
        <dbReference type="ChEBI" id="CHEBI:58210"/>
    </cofactor>
</comment>
<dbReference type="PANTHER" id="PTHR38030">
    <property type="entry name" value="PROTOPORPHYRINOGEN IX DEHYDROGENASE [MENAQUINONE]"/>
    <property type="match status" value="1"/>
</dbReference>
<dbReference type="GO" id="GO:0009055">
    <property type="term" value="F:electron transfer activity"/>
    <property type="evidence" value="ECO:0007669"/>
    <property type="project" value="InterPro"/>
</dbReference>
<dbReference type="OrthoDB" id="307208at2"/>
<organism evidence="3 4">
    <name type="scientific">Desulfotignum phosphitoxidans DSM 13687</name>
    <dbReference type="NCBI Taxonomy" id="1286635"/>
    <lineage>
        <taxon>Bacteria</taxon>
        <taxon>Pseudomonadati</taxon>
        <taxon>Thermodesulfobacteriota</taxon>
        <taxon>Desulfobacteria</taxon>
        <taxon>Desulfobacterales</taxon>
        <taxon>Desulfobacteraceae</taxon>
        <taxon>Desulfotignum</taxon>
    </lineage>
</organism>
<evidence type="ECO:0000256" key="1">
    <source>
        <dbReference type="ARBA" id="ARBA00001917"/>
    </source>
</evidence>
<dbReference type="GO" id="GO:0006783">
    <property type="term" value="P:heme biosynthetic process"/>
    <property type="evidence" value="ECO:0007669"/>
    <property type="project" value="TreeGrafter"/>
</dbReference>
<dbReference type="InterPro" id="IPR001226">
    <property type="entry name" value="Flavodoxin_CS"/>
</dbReference>